<name>A0A516SB94_9NEIS</name>
<dbReference type="InterPro" id="IPR042279">
    <property type="entry name" value="Pep_M60_3"/>
</dbReference>
<sequence>MRAGDIKLLSDGSVLPKAIKQQIGQRNAEHTDLLQQIWANDSIVYNPTGNSQLLTPISNRDSARMFPLLVGSGGQTLAAAGRVEQSRVAAIGSNLLGNLQAGSAPSMQSPSRRLLAWLLLGKQADIGSARSISLLRYSNGEQAALKLWFKSQYPNWTVTSCNDDSQLTACGQASQLLLVGSQAASPDNGNTVLSAYLKQALAAGKPLLYQHTGSWGDGGFPQAAGLLGLAPLPYAGNYFAKDSANWSNLAAMQAAQGAKLQPQQALTRLVDHLSKGDYTFNWSQCGDDDKRCGGAGGIDQEFYQGAEQVKNWISALEQAGQPVFAADSPALLKQLVLLGDQYRRSVRYPMSKEGTPTAQFMQALYADHALASLRTVTPALDLRGSSFSPALADAVPAAEVSRSFTSRNVEFSTSAAVYALPGRSFTVSRQDRGGGKAWVFVNQLRMGAAHVFGSKYDRPMYLWGNAIPLVSGQTVTVTHPYGGLVYVKLDNATPATNIDLKFNGVGQQAVYSGPDSAATFAANVKSNPLGWSEILTPGFEVHSTSDKMRQSIKDYGDDINRLVSDTWTYLYKDIYNLAAFNGRDLALPASVADFCRQKGWDCGSNAIHGLNGVQHFNTDQANCGYMCSGQPIDSYGSYHPLGWGESHEIGHNLQYGRFKLYGGQSGEISNNIFPVHKWLHYNRDNPNATQYGRDLAQKATFELLQNAQKQPAGNVADYVKNGLWFNENLFWGRLMFYWQAALNSRALPGIGDEGWDLYRLLYLQERLFQNALKSDADWSAERAKLGYSHAAYASRSAVQNIVAEDFMLIGMSYITQRDQRDFFDMWGIRYSANAASQVASYGYAAAPKRFWVVPCESKGFKAPLATPFAVDGKTAWPAAGNCPA</sequence>
<dbReference type="AlphaFoldDB" id="A0A516SB94"/>
<dbReference type="Proteomes" id="UP000317550">
    <property type="component" value="Chromosome"/>
</dbReference>
<organism evidence="2 3">
    <name type="scientific">Chitinimonas arctica</name>
    <dbReference type="NCBI Taxonomy" id="2594795"/>
    <lineage>
        <taxon>Bacteria</taxon>
        <taxon>Pseudomonadati</taxon>
        <taxon>Pseudomonadota</taxon>
        <taxon>Betaproteobacteria</taxon>
        <taxon>Neisseriales</taxon>
        <taxon>Chitinibacteraceae</taxon>
        <taxon>Chitinimonas</taxon>
    </lineage>
</organism>
<evidence type="ECO:0000259" key="1">
    <source>
        <dbReference type="PROSITE" id="PS51723"/>
    </source>
</evidence>
<feature type="domain" description="Peptidase M60" evidence="1">
    <location>
        <begin position="410"/>
        <end position="745"/>
    </location>
</feature>
<dbReference type="InterPro" id="IPR041549">
    <property type="entry name" value="IMPa_helical"/>
</dbReference>
<protein>
    <recommendedName>
        <fullName evidence="1">Peptidase M60 domain-containing protein</fullName>
    </recommendedName>
</protein>
<reference evidence="3" key="1">
    <citation type="submission" date="2019-07" db="EMBL/GenBank/DDBJ databases">
        <title>Chitinimonas sp. nov., isolated from Ny-Alesund, arctica soil.</title>
        <authorList>
            <person name="Xu Q."/>
            <person name="Peng F."/>
        </authorList>
    </citation>
    <scope>NUCLEOTIDE SEQUENCE [LARGE SCALE GENOMIC DNA]</scope>
    <source>
        <strain evidence="3">R3-44</strain>
    </source>
</reference>
<keyword evidence="3" id="KW-1185">Reference proteome</keyword>
<dbReference type="Pfam" id="PF13402">
    <property type="entry name" value="Peptidase_M60"/>
    <property type="match status" value="1"/>
</dbReference>
<dbReference type="Pfam" id="PF18642">
    <property type="entry name" value="IMPa_helical"/>
    <property type="match status" value="1"/>
</dbReference>
<accession>A0A516SB94</accession>
<dbReference type="InterPro" id="IPR031161">
    <property type="entry name" value="Peptidase_M60_dom"/>
</dbReference>
<dbReference type="Gene3D" id="1.10.390.30">
    <property type="entry name" value="Peptidase M60, enhancin-like domain 3"/>
    <property type="match status" value="1"/>
</dbReference>
<proteinExistence type="predicted"/>
<evidence type="ECO:0000313" key="2">
    <source>
        <dbReference type="EMBL" id="QDQ25422.1"/>
    </source>
</evidence>
<dbReference type="KEGG" id="cari:FNU76_03095"/>
<dbReference type="OrthoDB" id="3365862at2"/>
<dbReference type="EMBL" id="CP041730">
    <property type="protein sequence ID" value="QDQ25422.1"/>
    <property type="molecule type" value="Genomic_DNA"/>
</dbReference>
<dbReference type="InterPro" id="IPR040711">
    <property type="entry name" value="IMPa_N_2"/>
</dbReference>
<dbReference type="SMART" id="SM01276">
    <property type="entry name" value="M60-like"/>
    <property type="match status" value="1"/>
</dbReference>
<dbReference type="NCBIfam" id="NF038322">
    <property type="entry name" value="ImpA_fam_HExGH"/>
    <property type="match status" value="1"/>
</dbReference>
<gene>
    <name evidence="2" type="ORF">FNU76_03095</name>
</gene>
<dbReference type="PROSITE" id="PS51723">
    <property type="entry name" value="PEPTIDASE_M60"/>
    <property type="match status" value="1"/>
</dbReference>
<dbReference type="Pfam" id="PF18650">
    <property type="entry name" value="IMPa_N_2"/>
    <property type="match status" value="1"/>
</dbReference>
<evidence type="ECO:0000313" key="3">
    <source>
        <dbReference type="Proteomes" id="UP000317550"/>
    </source>
</evidence>